<dbReference type="InterPro" id="IPR029024">
    <property type="entry name" value="TerB-like"/>
</dbReference>
<dbReference type="RefSeq" id="WP_067645815.1">
    <property type="nucleotide sequence ID" value="NZ_KQ961025.1"/>
</dbReference>
<dbReference type="Gene3D" id="1.10.3680.10">
    <property type="entry name" value="TerB-like"/>
    <property type="match status" value="1"/>
</dbReference>
<sequence>MFERIQSFFQNLTHGGSSEDFAPDDLRVAIAALCFQVMEADGTVSNVERQRLRELLQEHYDLSSSKLDALMEAGREAGREAVDYYRFTTDIRRHLNEEQRVELVGVLWDIVYADGERNEMEDHVIWRVADLLGVSVRDRVLQRQQAATHVNVSEESDNRQDAV</sequence>
<protein>
    <recommendedName>
        <fullName evidence="1">Co-chaperone DjlA N-terminal domain-containing protein</fullName>
    </recommendedName>
</protein>
<dbReference type="AlphaFoldDB" id="A0A135P2L9"/>
<organism evidence="2 3">
    <name type="scientific">Agrobacterium bohemicum</name>
    <dbReference type="NCBI Taxonomy" id="2052828"/>
    <lineage>
        <taxon>Bacteria</taxon>
        <taxon>Pseudomonadati</taxon>
        <taxon>Pseudomonadota</taxon>
        <taxon>Alphaproteobacteria</taxon>
        <taxon>Hyphomicrobiales</taxon>
        <taxon>Rhizobiaceae</taxon>
        <taxon>Rhizobium/Agrobacterium group</taxon>
        <taxon>Agrobacterium</taxon>
    </lineage>
</organism>
<dbReference type="STRING" id="2052828.ATO67_06385"/>
<dbReference type="EMBL" id="LNUW01000031">
    <property type="protein sequence ID" value="KXG85677.1"/>
    <property type="molecule type" value="Genomic_DNA"/>
</dbReference>
<keyword evidence="3" id="KW-1185">Reference proteome</keyword>
<name>A0A135P2L9_9HYPH</name>
<dbReference type="Proteomes" id="UP000070498">
    <property type="component" value="Unassembled WGS sequence"/>
</dbReference>
<comment type="caution">
    <text evidence="2">The sequence shown here is derived from an EMBL/GenBank/DDBJ whole genome shotgun (WGS) entry which is preliminary data.</text>
</comment>
<dbReference type="InterPro" id="IPR007791">
    <property type="entry name" value="DjlA_N"/>
</dbReference>
<evidence type="ECO:0000259" key="1">
    <source>
        <dbReference type="Pfam" id="PF05099"/>
    </source>
</evidence>
<feature type="domain" description="Co-chaperone DjlA N-terminal" evidence="1">
    <location>
        <begin position="28"/>
        <end position="143"/>
    </location>
</feature>
<evidence type="ECO:0000313" key="2">
    <source>
        <dbReference type="EMBL" id="KXG85677.1"/>
    </source>
</evidence>
<accession>A0A135P2L9</accession>
<dbReference type="Pfam" id="PF05099">
    <property type="entry name" value="TerB"/>
    <property type="match status" value="1"/>
</dbReference>
<dbReference type="SUPFAM" id="SSF158682">
    <property type="entry name" value="TerB-like"/>
    <property type="match status" value="1"/>
</dbReference>
<gene>
    <name evidence="2" type="ORF">ATO67_06385</name>
</gene>
<reference evidence="2 3" key="1">
    <citation type="submission" date="2015-11" db="EMBL/GenBank/DDBJ databases">
        <title>Draft genome sequence of Agrobacterium sp. R89-1.</title>
        <authorList>
            <person name="Zahradnik J."/>
            <person name="Kyslikova E."/>
            <person name="Palyzova A."/>
            <person name="Kyslik P."/>
        </authorList>
    </citation>
    <scope>NUCLEOTIDE SEQUENCE [LARGE SCALE GENOMIC DNA]</scope>
    <source>
        <strain evidence="2 3">R89-1</strain>
    </source>
</reference>
<evidence type="ECO:0000313" key="3">
    <source>
        <dbReference type="Proteomes" id="UP000070498"/>
    </source>
</evidence>
<dbReference type="CDD" id="cd07313">
    <property type="entry name" value="terB_like_2"/>
    <property type="match status" value="1"/>
</dbReference>
<proteinExistence type="predicted"/>